<dbReference type="AlphaFoldDB" id="A0AA37TMK9"/>
<evidence type="ECO:0000313" key="1">
    <source>
        <dbReference type="EMBL" id="GLS83083.1"/>
    </source>
</evidence>
<name>A0AA37TMK9_9GAMM</name>
<dbReference type="EMBL" id="BSPO01000002">
    <property type="protein sequence ID" value="GLS83083.1"/>
    <property type="molecule type" value="Genomic_DNA"/>
</dbReference>
<sequence>MKVCGVELKSNEAVVTLLSFSGGLFDLPPFRVRRITLLNSEDGESLRKFQFDFNKLMSDYQVDKVVIRQRPTKGRFAGSAVGFKMEAAIQLIDGLDVELISSNAVKTSLSHTPLPIDFRETGLKAFQEAAFTTAFAYCNLPDINAD</sequence>
<gene>
    <name evidence="1" type="ORF">GCM10007894_10600</name>
</gene>
<keyword evidence="2" id="KW-1185">Reference proteome</keyword>
<dbReference type="Pfam" id="PF11215">
    <property type="entry name" value="DUF3010"/>
    <property type="match status" value="1"/>
</dbReference>
<proteinExistence type="predicted"/>
<accession>A0AA37TMK9</accession>
<evidence type="ECO:0000313" key="2">
    <source>
        <dbReference type="Proteomes" id="UP001157439"/>
    </source>
</evidence>
<reference evidence="1 2" key="1">
    <citation type="journal article" date="2014" name="Int. J. Syst. Evol. Microbiol.">
        <title>Complete genome sequence of Corynebacterium casei LMG S-19264T (=DSM 44701T), isolated from a smear-ripened cheese.</title>
        <authorList>
            <consortium name="US DOE Joint Genome Institute (JGI-PGF)"/>
            <person name="Walter F."/>
            <person name="Albersmeier A."/>
            <person name="Kalinowski J."/>
            <person name="Ruckert C."/>
        </authorList>
    </citation>
    <scope>NUCLEOTIDE SEQUENCE [LARGE SCALE GENOMIC DNA]</scope>
    <source>
        <strain evidence="1 2">NBRC 112785</strain>
    </source>
</reference>
<dbReference type="InterPro" id="IPR021378">
    <property type="entry name" value="DUF3010"/>
</dbReference>
<protein>
    <recommendedName>
        <fullName evidence="3">DUF3010 family protein</fullName>
    </recommendedName>
</protein>
<dbReference type="RefSeq" id="WP_095497348.1">
    <property type="nucleotide sequence ID" value="NZ_BSPO01000002.1"/>
</dbReference>
<organism evidence="1 2">
    <name type="scientific">Paraferrimonas haliotis</name>
    <dbReference type="NCBI Taxonomy" id="2013866"/>
    <lineage>
        <taxon>Bacteria</taxon>
        <taxon>Pseudomonadati</taxon>
        <taxon>Pseudomonadota</taxon>
        <taxon>Gammaproteobacteria</taxon>
        <taxon>Alteromonadales</taxon>
        <taxon>Ferrimonadaceae</taxon>
        <taxon>Paraferrimonas</taxon>
    </lineage>
</organism>
<evidence type="ECO:0008006" key="3">
    <source>
        <dbReference type="Google" id="ProtNLM"/>
    </source>
</evidence>
<comment type="caution">
    <text evidence="1">The sequence shown here is derived from an EMBL/GenBank/DDBJ whole genome shotgun (WGS) entry which is preliminary data.</text>
</comment>
<dbReference type="Proteomes" id="UP001157439">
    <property type="component" value="Unassembled WGS sequence"/>
</dbReference>